<sequence>MTHKQVLESLSGLLLGMFVSILAGTVVSTSLPLIISDLDGNQSAYTWVVTGTLLATTVSTPLWGKFADLFNRKLLIQLALGIFVLGSALAGFSQDTNTLIAFRVLQGLGAGGLAALSQIIMADIISPRDRGKYAGLFGAVMAVGTVGGPLLGGLVTDAFGWRWNFFIALPVAIAAIILLQRTLHLPTHPKRKVHIDYLGAVLIAGGVSLLMIWVTLAGTQFGWMSLASFLMVAGSALLLVAAVLVEFKSPEPIIPLTMFKNRTFTLSVVASISVGVSMFGTSVFLAQYMQLARGATPTESGLLTIPMMAGLLISSTLFGTVISRTGKWKAVMISGAVLTLVGSVLLSTLAYDTNLVLVGIYMAVLGAGLGMLMQNLVLVVQNSIEVKNLGVATSAVTFFRSLGGTVGVSVLGSVLGTIVSSEIKDGIGALAPADQAAAAVALGSGTIPKVSELPDAIAVLVESAYGVGVGSVFLYSVPLAAITLLAVIFIPNAKLGRQNAVQLKKAAAAAAPAKQDSEPAPSAAELALADVATGAVALVDPVSPIRTANPERQSK</sequence>
<accession>A0A9X1M3T4</accession>
<comment type="caution">
    <text evidence="10">The sequence shown here is derived from an EMBL/GenBank/DDBJ whole genome shotgun (WGS) entry which is preliminary data.</text>
</comment>
<dbReference type="Pfam" id="PF07690">
    <property type="entry name" value="MFS_1"/>
    <property type="match status" value="1"/>
</dbReference>
<dbReference type="PRINTS" id="PR01036">
    <property type="entry name" value="TCRTETB"/>
</dbReference>
<dbReference type="SUPFAM" id="SSF103473">
    <property type="entry name" value="MFS general substrate transporter"/>
    <property type="match status" value="1"/>
</dbReference>
<dbReference type="PANTHER" id="PTHR23501:SF197">
    <property type="entry name" value="COMD"/>
    <property type="match status" value="1"/>
</dbReference>
<dbReference type="InterPro" id="IPR020846">
    <property type="entry name" value="MFS_dom"/>
</dbReference>
<dbReference type="Gene3D" id="1.20.1250.20">
    <property type="entry name" value="MFS general substrate transporter like domains"/>
    <property type="match status" value="1"/>
</dbReference>
<evidence type="ECO:0000259" key="9">
    <source>
        <dbReference type="PROSITE" id="PS50850"/>
    </source>
</evidence>
<feature type="transmembrane region" description="Helical" evidence="8">
    <location>
        <begin position="75"/>
        <end position="94"/>
    </location>
</feature>
<feature type="transmembrane region" description="Helical" evidence="8">
    <location>
        <begin position="12"/>
        <end position="32"/>
    </location>
</feature>
<keyword evidence="7 8" id="KW-0472">Membrane</keyword>
<dbReference type="AlphaFoldDB" id="A0A9X1M3T4"/>
<evidence type="ECO:0000256" key="2">
    <source>
        <dbReference type="ARBA" id="ARBA00007520"/>
    </source>
</evidence>
<feature type="transmembrane region" description="Helical" evidence="8">
    <location>
        <begin position="357"/>
        <end position="379"/>
    </location>
</feature>
<protein>
    <submittedName>
        <fullName evidence="10">MFS transporter</fullName>
    </submittedName>
</protein>
<feature type="transmembrane region" description="Helical" evidence="8">
    <location>
        <begin position="44"/>
        <end position="63"/>
    </location>
</feature>
<dbReference type="InterPro" id="IPR036259">
    <property type="entry name" value="MFS_trans_sf"/>
</dbReference>
<keyword evidence="5 8" id="KW-0812">Transmembrane</keyword>
<reference evidence="10" key="1">
    <citation type="submission" date="2021-10" db="EMBL/GenBank/DDBJ databases">
        <title>Novel species in genus Arthrobacter.</title>
        <authorList>
            <person name="Liu Y."/>
        </authorList>
    </citation>
    <scope>NUCLEOTIDE SEQUENCE</scope>
    <source>
        <strain evidence="10">Zg-Y809</strain>
    </source>
</reference>
<keyword evidence="6 8" id="KW-1133">Transmembrane helix</keyword>
<dbReference type="InterPro" id="IPR011701">
    <property type="entry name" value="MFS"/>
</dbReference>
<dbReference type="PANTHER" id="PTHR23501">
    <property type="entry name" value="MAJOR FACILITATOR SUPERFAMILY"/>
    <property type="match status" value="1"/>
</dbReference>
<dbReference type="PROSITE" id="PS50850">
    <property type="entry name" value="MFS"/>
    <property type="match status" value="1"/>
</dbReference>
<comment type="similarity">
    <text evidence="2">Belongs to the major facilitator superfamily. TCR/Tet family.</text>
</comment>
<feature type="transmembrane region" description="Helical" evidence="8">
    <location>
        <begin position="472"/>
        <end position="490"/>
    </location>
</feature>
<feature type="transmembrane region" description="Helical" evidence="8">
    <location>
        <begin position="222"/>
        <end position="245"/>
    </location>
</feature>
<dbReference type="EMBL" id="JAJFZP010000011">
    <property type="protein sequence ID" value="MCC3270422.1"/>
    <property type="molecule type" value="Genomic_DNA"/>
</dbReference>
<name>A0A9X1M3T4_9MICC</name>
<feature type="transmembrane region" description="Helical" evidence="8">
    <location>
        <begin position="266"/>
        <end position="289"/>
    </location>
</feature>
<evidence type="ECO:0000256" key="4">
    <source>
        <dbReference type="ARBA" id="ARBA00022475"/>
    </source>
</evidence>
<dbReference type="Proteomes" id="UP001139264">
    <property type="component" value="Unassembled WGS sequence"/>
</dbReference>
<evidence type="ECO:0000256" key="6">
    <source>
        <dbReference type="ARBA" id="ARBA00022989"/>
    </source>
</evidence>
<gene>
    <name evidence="10" type="ORF">LJ751_13845</name>
</gene>
<dbReference type="GO" id="GO:0005886">
    <property type="term" value="C:plasma membrane"/>
    <property type="evidence" value="ECO:0007669"/>
    <property type="project" value="UniProtKB-SubCell"/>
</dbReference>
<evidence type="ECO:0000256" key="3">
    <source>
        <dbReference type="ARBA" id="ARBA00022448"/>
    </source>
</evidence>
<feature type="transmembrane region" description="Helical" evidence="8">
    <location>
        <begin position="133"/>
        <end position="155"/>
    </location>
</feature>
<dbReference type="FunFam" id="1.20.1720.10:FF:000004">
    <property type="entry name" value="EmrB/QacA family drug resistance transporter"/>
    <property type="match status" value="1"/>
</dbReference>
<feature type="transmembrane region" description="Helical" evidence="8">
    <location>
        <begin position="161"/>
        <end position="183"/>
    </location>
</feature>
<proteinExistence type="inferred from homology"/>
<evidence type="ECO:0000256" key="7">
    <source>
        <dbReference type="ARBA" id="ARBA00023136"/>
    </source>
</evidence>
<evidence type="ECO:0000256" key="8">
    <source>
        <dbReference type="SAM" id="Phobius"/>
    </source>
</evidence>
<evidence type="ECO:0000256" key="1">
    <source>
        <dbReference type="ARBA" id="ARBA00004651"/>
    </source>
</evidence>
<dbReference type="RefSeq" id="WP_227908701.1">
    <property type="nucleotide sequence ID" value="NZ_CP095461.1"/>
</dbReference>
<feature type="transmembrane region" description="Helical" evidence="8">
    <location>
        <begin position="100"/>
        <end position="121"/>
    </location>
</feature>
<evidence type="ECO:0000313" key="10">
    <source>
        <dbReference type="EMBL" id="MCC3270422.1"/>
    </source>
</evidence>
<comment type="subcellular location">
    <subcellularLocation>
        <location evidence="1">Cell membrane</location>
        <topology evidence="1">Multi-pass membrane protein</topology>
    </subcellularLocation>
</comment>
<dbReference type="CDD" id="cd17502">
    <property type="entry name" value="MFS_Azr1_MDR_like"/>
    <property type="match status" value="1"/>
</dbReference>
<keyword evidence="3" id="KW-0813">Transport</keyword>
<keyword evidence="4" id="KW-1003">Cell membrane</keyword>
<evidence type="ECO:0000313" key="11">
    <source>
        <dbReference type="Proteomes" id="UP001139264"/>
    </source>
</evidence>
<feature type="transmembrane region" description="Helical" evidence="8">
    <location>
        <begin position="301"/>
        <end position="323"/>
    </location>
</feature>
<feature type="transmembrane region" description="Helical" evidence="8">
    <location>
        <begin position="330"/>
        <end position="351"/>
    </location>
</feature>
<dbReference type="Gene3D" id="1.20.1720.10">
    <property type="entry name" value="Multidrug resistance protein D"/>
    <property type="match status" value="1"/>
</dbReference>
<dbReference type="GO" id="GO:0022857">
    <property type="term" value="F:transmembrane transporter activity"/>
    <property type="evidence" value="ECO:0007669"/>
    <property type="project" value="InterPro"/>
</dbReference>
<feature type="transmembrane region" description="Helical" evidence="8">
    <location>
        <begin position="195"/>
        <end position="216"/>
    </location>
</feature>
<feature type="domain" description="Major facilitator superfamily (MFS) profile" evidence="9">
    <location>
        <begin position="9"/>
        <end position="494"/>
    </location>
</feature>
<feature type="transmembrane region" description="Helical" evidence="8">
    <location>
        <begin position="391"/>
        <end position="415"/>
    </location>
</feature>
<organism evidence="10 11">
    <name type="scientific">Arthrobacter gengyunqii</name>
    <dbReference type="NCBI Taxonomy" id="2886940"/>
    <lineage>
        <taxon>Bacteria</taxon>
        <taxon>Bacillati</taxon>
        <taxon>Actinomycetota</taxon>
        <taxon>Actinomycetes</taxon>
        <taxon>Micrococcales</taxon>
        <taxon>Micrococcaceae</taxon>
        <taxon>Arthrobacter</taxon>
    </lineage>
</organism>
<evidence type="ECO:0000256" key="5">
    <source>
        <dbReference type="ARBA" id="ARBA00022692"/>
    </source>
</evidence>